<dbReference type="Proteomes" id="UP000251002">
    <property type="component" value="Unassembled WGS sequence"/>
</dbReference>
<evidence type="ECO:0000313" key="3">
    <source>
        <dbReference type="EMBL" id="RAZ75666.1"/>
    </source>
</evidence>
<gene>
    <name evidence="3" type="ORF">DP120_12745</name>
</gene>
<keyword evidence="4" id="KW-1185">Reference proteome</keyword>
<feature type="domain" description="STAS" evidence="2">
    <location>
        <begin position="160"/>
        <end position="271"/>
    </location>
</feature>
<dbReference type="PANTHER" id="PTHR33745">
    <property type="entry name" value="RSBT ANTAGONIST PROTEIN RSBS-RELATED"/>
    <property type="match status" value="1"/>
</dbReference>
<dbReference type="PROSITE" id="PS50801">
    <property type="entry name" value="STAS"/>
    <property type="match status" value="1"/>
</dbReference>
<dbReference type="EMBL" id="QLZR01000005">
    <property type="protein sequence ID" value="RAZ75666.1"/>
    <property type="molecule type" value="Genomic_DNA"/>
</dbReference>
<reference evidence="3 4" key="1">
    <citation type="submission" date="2018-06" db="EMBL/GenBank/DDBJ databases">
        <title>The draft genome sequences of strains SCU63 and S1.</title>
        <authorList>
            <person name="Gan L."/>
        </authorList>
    </citation>
    <scope>NUCLEOTIDE SEQUENCE [LARGE SCALE GENOMIC DNA]</scope>
    <source>
        <strain evidence="3 4">SCU63</strain>
    </source>
</reference>
<evidence type="ECO:0000313" key="4">
    <source>
        <dbReference type="Proteomes" id="UP000251002"/>
    </source>
</evidence>
<dbReference type="Pfam" id="PF01740">
    <property type="entry name" value="STAS"/>
    <property type="match status" value="1"/>
</dbReference>
<accession>A0A365KRC5</accession>
<evidence type="ECO:0000256" key="1">
    <source>
        <dbReference type="ARBA" id="ARBA00022553"/>
    </source>
</evidence>
<dbReference type="AlphaFoldDB" id="A0A365KRC5"/>
<proteinExistence type="predicted"/>
<evidence type="ECO:0000259" key="2">
    <source>
        <dbReference type="PROSITE" id="PS50801"/>
    </source>
</evidence>
<organism evidence="3 4">
    <name type="scientific">Planococcus halotolerans</name>
    <dbReference type="NCBI Taxonomy" id="2233542"/>
    <lineage>
        <taxon>Bacteria</taxon>
        <taxon>Bacillati</taxon>
        <taxon>Bacillota</taxon>
        <taxon>Bacilli</taxon>
        <taxon>Bacillales</taxon>
        <taxon>Caryophanaceae</taxon>
        <taxon>Planococcus</taxon>
    </lineage>
</organism>
<dbReference type="CDD" id="cd07041">
    <property type="entry name" value="STAS_RsbR_RsbS_like"/>
    <property type="match status" value="1"/>
</dbReference>
<dbReference type="InterPro" id="IPR036513">
    <property type="entry name" value="STAS_dom_sf"/>
</dbReference>
<dbReference type="InterPro" id="IPR002645">
    <property type="entry name" value="STAS_dom"/>
</dbReference>
<protein>
    <submittedName>
        <fullName evidence="3">STAS domain-containing protein</fullName>
    </submittedName>
</protein>
<dbReference type="PANTHER" id="PTHR33745:SF3">
    <property type="entry name" value="RSBT CO-ANTAGONIST PROTEIN RSBRC"/>
    <property type="match status" value="1"/>
</dbReference>
<dbReference type="RefSeq" id="WP_112224061.1">
    <property type="nucleotide sequence ID" value="NZ_CP047673.1"/>
</dbReference>
<keyword evidence="1" id="KW-0597">Phosphoprotein</keyword>
<sequence>MSDVDQFSSYICENAHSISKEVVEYVVSRSKPGISEEEKEMALSMYVKLLSFFSESLKNESKSFIPDHLIEWSKNNAQMQVNSGGKLSDIIVRYPLTRDIFTEALVRISLELDLSTADTGLVLKGINQVLDVSLNETVLAFEQLSEQSKKELQEELLSLSAPIVPIRDEVVVIPLIGYIDEDRAAFIMDKVIPKIAAMNVDYVILDFSGVLTINRHVAESLHQIGGIFRIMGINVVITGLRPGLVQVAINSNIKISTANAFSTVKQALENIEK</sequence>
<name>A0A365KRC5_9BACL</name>
<comment type="caution">
    <text evidence="3">The sequence shown here is derived from an EMBL/GenBank/DDBJ whole genome shotgun (WGS) entry which is preliminary data.</text>
</comment>
<dbReference type="SUPFAM" id="SSF52091">
    <property type="entry name" value="SpoIIaa-like"/>
    <property type="match status" value="1"/>
</dbReference>
<dbReference type="Gene3D" id="3.30.750.24">
    <property type="entry name" value="STAS domain"/>
    <property type="match status" value="1"/>
</dbReference>
<dbReference type="InterPro" id="IPR051932">
    <property type="entry name" value="Bact_StressResp_Reg"/>
</dbReference>